<dbReference type="PANTHER" id="PTHR33318:SF16">
    <property type="entry name" value="FK506-BINDING NUCLEAR-LIKE PROTEIN"/>
    <property type="match status" value="1"/>
</dbReference>
<gene>
    <name evidence="2" type="ORF">HS088_TW14G00873</name>
</gene>
<dbReference type="OrthoDB" id="1695907at2759"/>
<evidence type="ECO:0000256" key="1">
    <source>
        <dbReference type="SAM" id="MobiDB-lite"/>
    </source>
</evidence>
<feature type="compositionally biased region" description="Polar residues" evidence="1">
    <location>
        <begin position="244"/>
        <end position="273"/>
    </location>
</feature>
<accession>A0A7J7CRH6</accession>
<dbReference type="PANTHER" id="PTHR33318">
    <property type="entry name" value="ASPARTYL/GLUTAMYL-TRNA(ASN/GLN) AMIDOTRANSFERASE SUBUNIT"/>
    <property type="match status" value="1"/>
</dbReference>
<comment type="caution">
    <text evidence="2">The sequence shown here is derived from an EMBL/GenBank/DDBJ whole genome shotgun (WGS) entry which is preliminary data.</text>
</comment>
<reference evidence="2 3" key="1">
    <citation type="journal article" date="2020" name="Nat. Commun.">
        <title>Genome of Tripterygium wilfordii and identification of cytochrome P450 involved in triptolide biosynthesis.</title>
        <authorList>
            <person name="Tu L."/>
            <person name="Su P."/>
            <person name="Zhang Z."/>
            <person name="Gao L."/>
            <person name="Wang J."/>
            <person name="Hu T."/>
            <person name="Zhou J."/>
            <person name="Zhang Y."/>
            <person name="Zhao Y."/>
            <person name="Liu Y."/>
            <person name="Song Y."/>
            <person name="Tong Y."/>
            <person name="Lu Y."/>
            <person name="Yang J."/>
            <person name="Xu C."/>
            <person name="Jia M."/>
            <person name="Peters R.J."/>
            <person name="Huang L."/>
            <person name="Gao W."/>
        </authorList>
    </citation>
    <scope>NUCLEOTIDE SEQUENCE [LARGE SCALE GENOMIC DNA]</scope>
    <source>
        <strain evidence="3">cv. XIE 37</strain>
        <tissue evidence="2">Leaf</tissue>
    </source>
</reference>
<dbReference type="InterPro" id="IPR039300">
    <property type="entry name" value="JASON"/>
</dbReference>
<keyword evidence="3" id="KW-1185">Reference proteome</keyword>
<feature type="region of interest" description="Disordered" evidence="1">
    <location>
        <begin position="90"/>
        <end position="116"/>
    </location>
</feature>
<sequence>MGCFLGCFGFSGKRKRRKPANKIQPGDQGIGSYEPLDSYVPVNLDITGNPRSSDSKISCRPKERSCNKIRKKVSFNLNVQTYEPICSDEAATGFGETDEEGGRKEETGEENLIESKIRSYPSNHRYRNFIDSYDEEDDIAYLDNESEEDDDDDWYCDASDKELNQEEELPGNEASFKWFTEDKNANLKPLSASTDEELRTFGADARERSEYAHSVLKPVENLTQWKAMKASAAPPKHQKKENTAVEQASMKQLNSNSKSNLQASSLNSESNYTPLKPLLPEINVAASLSNWITAPQ</sequence>
<feature type="region of interest" description="Disordered" evidence="1">
    <location>
        <begin position="226"/>
        <end position="274"/>
    </location>
</feature>
<evidence type="ECO:0000313" key="2">
    <source>
        <dbReference type="EMBL" id="KAF5736722.1"/>
    </source>
</evidence>
<dbReference type="InParanoid" id="A0A7J7CRH6"/>
<dbReference type="AlphaFoldDB" id="A0A7J7CRH6"/>
<proteinExistence type="predicted"/>
<dbReference type="EMBL" id="JAAARO010000014">
    <property type="protein sequence ID" value="KAF5736722.1"/>
    <property type="molecule type" value="Genomic_DNA"/>
</dbReference>
<feature type="region of interest" description="Disordered" evidence="1">
    <location>
        <begin position="13"/>
        <end position="35"/>
    </location>
</feature>
<dbReference type="Proteomes" id="UP000593562">
    <property type="component" value="Unassembled WGS sequence"/>
</dbReference>
<organism evidence="2 3">
    <name type="scientific">Tripterygium wilfordii</name>
    <name type="common">Thunder God vine</name>
    <dbReference type="NCBI Taxonomy" id="458696"/>
    <lineage>
        <taxon>Eukaryota</taxon>
        <taxon>Viridiplantae</taxon>
        <taxon>Streptophyta</taxon>
        <taxon>Embryophyta</taxon>
        <taxon>Tracheophyta</taxon>
        <taxon>Spermatophyta</taxon>
        <taxon>Magnoliopsida</taxon>
        <taxon>eudicotyledons</taxon>
        <taxon>Gunneridae</taxon>
        <taxon>Pentapetalae</taxon>
        <taxon>rosids</taxon>
        <taxon>fabids</taxon>
        <taxon>Celastrales</taxon>
        <taxon>Celastraceae</taxon>
        <taxon>Tripterygium</taxon>
    </lineage>
</organism>
<name>A0A7J7CRH6_TRIWF</name>
<dbReference type="GO" id="GO:0007142">
    <property type="term" value="P:male meiosis II"/>
    <property type="evidence" value="ECO:0007669"/>
    <property type="project" value="InterPro"/>
</dbReference>
<evidence type="ECO:0000313" key="3">
    <source>
        <dbReference type="Proteomes" id="UP000593562"/>
    </source>
</evidence>
<protein>
    <submittedName>
        <fullName evidence="2">Uncharacterized protein</fullName>
    </submittedName>
</protein>
<dbReference type="FunCoup" id="A0A7J7CRH6">
    <property type="interactions" value="174"/>
</dbReference>